<reference evidence="4 5" key="1">
    <citation type="submission" date="2014-04" db="EMBL/GenBank/DDBJ databases">
        <authorList>
            <consortium name="DOE Joint Genome Institute"/>
            <person name="Kuo A."/>
            <person name="Girlanda M."/>
            <person name="Perotto S."/>
            <person name="Kohler A."/>
            <person name="Nagy L.G."/>
            <person name="Floudas D."/>
            <person name="Copeland A."/>
            <person name="Barry K.W."/>
            <person name="Cichocki N."/>
            <person name="Veneault-Fourrey C."/>
            <person name="LaButti K."/>
            <person name="Lindquist E.A."/>
            <person name="Lipzen A."/>
            <person name="Lundell T."/>
            <person name="Morin E."/>
            <person name="Murat C."/>
            <person name="Sun H."/>
            <person name="Tunlid A."/>
            <person name="Henrissat B."/>
            <person name="Grigoriev I.V."/>
            <person name="Hibbett D.S."/>
            <person name="Martin F."/>
            <person name="Nordberg H.P."/>
            <person name="Cantor M.N."/>
            <person name="Hua S.X."/>
        </authorList>
    </citation>
    <scope>NUCLEOTIDE SEQUENCE [LARGE SCALE GENOMIC DNA]</scope>
    <source>
        <strain evidence="4 5">MUT 4182</strain>
    </source>
</reference>
<dbReference type="GO" id="GO:0016491">
    <property type="term" value="F:oxidoreductase activity"/>
    <property type="evidence" value="ECO:0007669"/>
    <property type="project" value="UniProtKB-KW"/>
</dbReference>
<dbReference type="InterPro" id="IPR051609">
    <property type="entry name" value="NmrA/Isoflavone_reductase-like"/>
</dbReference>
<dbReference type="InterPro" id="IPR008030">
    <property type="entry name" value="NmrA-like"/>
</dbReference>
<proteinExistence type="predicted"/>
<sequence length="302" mass="32317">MSSINVAIAGGTGNLGVPVTRAFLSSTVRPSQVNRVVVLTRDASSAKAKELQSLGAEIYDGTVDAKALQGIDVVVNTYSHYLPGEVSENLAKAAADAGAKVYFPNEYGMDLRSLGKYGKPYEGKTIRADFARQLNNGALKVVSLYVGAFLEILFRYPMALGIDLPNRVFTVVGDPAAKFSSSSIINIASSIVRLAILAVQDPSSVPDHARLNGTAFSMAELAELVGKEQGSQIQVNFGDLEAVKAKIENEDDKIALALYAMGTGTMDYSNDNVNELVNPDESLWKWVSIDGEVKRTKGLTSF</sequence>
<dbReference type="Pfam" id="PF05368">
    <property type="entry name" value="NmrA"/>
    <property type="match status" value="1"/>
</dbReference>
<evidence type="ECO:0000256" key="2">
    <source>
        <dbReference type="ARBA" id="ARBA00023002"/>
    </source>
</evidence>
<dbReference type="AlphaFoldDB" id="A0A0C3MD04"/>
<dbReference type="PANTHER" id="PTHR47706">
    <property type="entry name" value="NMRA-LIKE FAMILY PROTEIN"/>
    <property type="match status" value="1"/>
</dbReference>
<name>A0A0C3MD04_9AGAM</name>
<evidence type="ECO:0000313" key="5">
    <source>
        <dbReference type="Proteomes" id="UP000054248"/>
    </source>
</evidence>
<accession>A0A0C3MD04</accession>
<dbReference type="EMBL" id="KN822961">
    <property type="protein sequence ID" value="KIO31662.1"/>
    <property type="molecule type" value="Genomic_DNA"/>
</dbReference>
<dbReference type="Gene3D" id="3.90.25.10">
    <property type="entry name" value="UDP-galactose 4-epimerase, domain 1"/>
    <property type="match status" value="1"/>
</dbReference>
<dbReference type="OrthoDB" id="9974981at2759"/>
<evidence type="ECO:0000259" key="3">
    <source>
        <dbReference type="Pfam" id="PF05368"/>
    </source>
</evidence>
<protein>
    <recommendedName>
        <fullName evidence="3">NmrA-like domain-containing protein</fullName>
    </recommendedName>
</protein>
<dbReference type="Proteomes" id="UP000054248">
    <property type="component" value="Unassembled WGS sequence"/>
</dbReference>
<evidence type="ECO:0000256" key="1">
    <source>
        <dbReference type="ARBA" id="ARBA00022857"/>
    </source>
</evidence>
<keyword evidence="5" id="KW-1185">Reference proteome</keyword>
<dbReference type="InterPro" id="IPR036291">
    <property type="entry name" value="NAD(P)-bd_dom_sf"/>
</dbReference>
<keyword evidence="1" id="KW-0521">NADP</keyword>
<dbReference type="STRING" id="1051891.A0A0C3MD04"/>
<dbReference type="SUPFAM" id="SSF51735">
    <property type="entry name" value="NAD(P)-binding Rossmann-fold domains"/>
    <property type="match status" value="1"/>
</dbReference>
<dbReference type="Gene3D" id="3.40.50.720">
    <property type="entry name" value="NAD(P)-binding Rossmann-like Domain"/>
    <property type="match status" value="1"/>
</dbReference>
<reference evidence="5" key="2">
    <citation type="submission" date="2015-01" db="EMBL/GenBank/DDBJ databases">
        <title>Evolutionary Origins and Diversification of the Mycorrhizal Mutualists.</title>
        <authorList>
            <consortium name="DOE Joint Genome Institute"/>
            <consortium name="Mycorrhizal Genomics Consortium"/>
            <person name="Kohler A."/>
            <person name="Kuo A."/>
            <person name="Nagy L.G."/>
            <person name="Floudas D."/>
            <person name="Copeland A."/>
            <person name="Barry K.W."/>
            <person name="Cichocki N."/>
            <person name="Veneault-Fourrey C."/>
            <person name="LaButti K."/>
            <person name="Lindquist E.A."/>
            <person name="Lipzen A."/>
            <person name="Lundell T."/>
            <person name="Morin E."/>
            <person name="Murat C."/>
            <person name="Riley R."/>
            <person name="Ohm R."/>
            <person name="Sun H."/>
            <person name="Tunlid A."/>
            <person name="Henrissat B."/>
            <person name="Grigoriev I.V."/>
            <person name="Hibbett D.S."/>
            <person name="Martin F."/>
        </authorList>
    </citation>
    <scope>NUCLEOTIDE SEQUENCE [LARGE SCALE GENOMIC DNA]</scope>
    <source>
        <strain evidence="5">MUT 4182</strain>
    </source>
</reference>
<evidence type="ECO:0000313" key="4">
    <source>
        <dbReference type="EMBL" id="KIO31662.1"/>
    </source>
</evidence>
<dbReference type="HOGENOM" id="CLU_058266_0_0_1"/>
<dbReference type="PANTHER" id="PTHR47706:SF9">
    <property type="entry name" value="NMRA-LIKE DOMAIN-CONTAINING PROTEIN-RELATED"/>
    <property type="match status" value="1"/>
</dbReference>
<gene>
    <name evidence="4" type="ORF">M407DRAFT_4953</name>
</gene>
<keyword evidence="2" id="KW-0560">Oxidoreductase</keyword>
<organism evidence="4 5">
    <name type="scientific">Tulasnella calospora MUT 4182</name>
    <dbReference type="NCBI Taxonomy" id="1051891"/>
    <lineage>
        <taxon>Eukaryota</taxon>
        <taxon>Fungi</taxon>
        <taxon>Dikarya</taxon>
        <taxon>Basidiomycota</taxon>
        <taxon>Agaricomycotina</taxon>
        <taxon>Agaricomycetes</taxon>
        <taxon>Cantharellales</taxon>
        <taxon>Tulasnellaceae</taxon>
        <taxon>Tulasnella</taxon>
    </lineage>
</organism>
<feature type="domain" description="NmrA-like" evidence="3">
    <location>
        <begin position="5"/>
        <end position="273"/>
    </location>
</feature>